<sequence>MTAVAKQGDYIAWARGGVRSAAGRTIWNSKILPVGGAVIAGIRFPGKLTFIYKETLCFNTSDVI</sequence>
<name>A0A1F7V9W8_9BACT</name>
<dbReference type="AlphaFoldDB" id="A0A1F7V9W8"/>
<accession>A0A1F7V9W8</accession>
<reference evidence="1 2" key="1">
    <citation type="journal article" date="2016" name="Nat. Commun.">
        <title>Thousands of microbial genomes shed light on interconnected biogeochemical processes in an aquifer system.</title>
        <authorList>
            <person name="Anantharaman K."/>
            <person name="Brown C.T."/>
            <person name="Hug L.A."/>
            <person name="Sharon I."/>
            <person name="Castelle C.J."/>
            <person name="Probst A.J."/>
            <person name="Thomas B.C."/>
            <person name="Singh A."/>
            <person name="Wilkins M.J."/>
            <person name="Karaoz U."/>
            <person name="Brodie E.L."/>
            <person name="Williams K.H."/>
            <person name="Hubbard S.S."/>
            <person name="Banfield J.F."/>
        </authorList>
    </citation>
    <scope>NUCLEOTIDE SEQUENCE [LARGE SCALE GENOMIC DNA]</scope>
</reference>
<protein>
    <submittedName>
        <fullName evidence="1">Uncharacterized protein</fullName>
    </submittedName>
</protein>
<evidence type="ECO:0000313" key="2">
    <source>
        <dbReference type="Proteomes" id="UP000178723"/>
    </source>
</evidence>
<comment type="caution">
    <text evidence="1">The sequence shown here is derived from an EMBL/GenBank/DDBJ whole genome shotgun (WGS) entry which is preliminary data.</text>
</comment>
<gene>
    <name evidence="1" type="ORF">A3I40_03360</name>
</gene>
<organism evidence="1 2">
    <name type="scientific">Candidatus Uhrbacteria bacterium RIFCSPLOWO2_02_FULL_48_12</name>
    <dbReference type="NCBI Taxonomy" id="1802407"/>
    <lineage>
        <taxon>Bacteria</taxon>
        <taxon>Candidatus Uhriibacteriota</taxon>
    </lineage>
</organism>
<dbReference type="Proteomes" id="UP000178723">
    <property type="component" value="Unassembled WGS sequence"/>
</dbReference>
<dbReference type="EMBL" id="MGEP01000028">
    <property type="protein sequence ID" value="OGL87251.1"/>
    <property type="molecule type" value="Genomic_DNA"/>
</dbReference>
<proteinExistence type="predicted"/>
<evidence type="ECO:0000313" key="1">
    <source>
        <dbReference type="EMBL" id="OGL87251.1"/>
    </source>
</evidence>